<dbReference type="EnsemblPlants" id="QL01p019399:mrna">
    <property type="protein sequence ID" value="QL01p019399:mrna"/>
    <property type="gene ID" value="QL01p019399"/>
</dbReference>
<dbReference type="InterPro" id="IPR027417">
    <property type="entry name" value="P-loop_NTPase"/>
</dbReference>
<dbReference type="Gramene" id="QL01p019399:mrna">
    <property type="protein sequence ID" value="QL01p019399:mrna"/>
    <property type="gene ID" value="QL01p019399"/>
</dbReference>
<proteinExistence type="predicted"/>
<dbReference type="EMBL" id="LRBV02000001">
    <property type="status" value="NOT_ANNOTATED_CDS"/>
    <property type="molecule type" value="Genomic_DNA"/>
</dbReference>
<dbReference type="InterPro" id="IPR050209">
    <property type="entry name" value="Rab_GTPases_membrane_traffic"/>
</dbReference>
<gene>
    <name evidence="1" type="primary">LOC115985132</name>
</gene>
<dbReference type="GeneID" id="115985132"/>
<dbReference type="PANTHER" id="PTHR47979">
    <property type="entry name" value="DRAB11-RELATED"/>
    <property type="match status" value="1"/>
</dbReference>
<organism evidence="1 2">
    <name type="scientific">Quercus lobata</name>
    <name type="common">Valley oak</name>
    <dbReference type="NCBI Taxonomy" id="97700"/>
    <lineage>
        <taxon>Eukaryota</taxon>
        <taxon>Viridiplantae</taxon>
        <taxon>Streptophyta</taxon>
        <taxon>Embryophyta</taxon>
        <taxon>Tracheophyta</taxon>
        <taxon>Spermatophyta</taxon>
        <taxon>Magnoliopsida</taxon>
        <taxon>eudicotyledons</taxon>
        <taxon>Gunneridae</taxon>
        <taxon>Pentapetalae</taxon>
        <taxon>rosids</taxon>
        <taxon>fabids</taxon>
        <taxon>Fagales</taxon>
        <taxon>Fagaceae</taxon>
        <taxon>Quercus</taxon>
    </lineage>
</organism>
<dbReference type="Pfam" id="PF00071">
    <property type="entry name" value="Ras"/>
    <property type="match status" value="1"/>
</dbReference>
<dbReference type="InParanoid" id="A0A7N2KMY5"/>
<evidence type="ECO:0000313" key="1">
    <source>
        <dbReference type="EnsemblPlants" id="QL01p019399:mrna"/>
    </source>
</evidence>
<dbReference type="PROSITE" id="PS51421">
    <property type="entry name" value="RAS"/>
    <property type="match status" value="1"/>
</dbReference>
<dbReference type="SMART" id="SM00175">
    <property type="entry name" value="RAB"/>
    <property type="match status" value="1"/>
</dbReference>
<dbReference type="GO" id="GO:0005525">
    <property type="term" value="F:GTP binding"/>
    <property type="evidence" value="ECO:0007669"/>
    <property type="project" value="InterPro"/>
</dbReference>
<keyword evidence="2" id="KW-1185">Reference proteome</keyword>
<dbReference type="InterPro" id="IPR001806">
    <property type="entry name" value="Small_GTPase"/>
</dbReference>
<reference evidence="1" key="2">
    <citation type="submission" date="2021-01" db="UniProtKB">
        <authorList>
            <consortium name="EnsemblPlants"/>
        </authorList>
    </citation>
    <scope>IDENTIFICATION</scope>
</reference>
<protein>
    <submittedName>
        <fullName evidence="1">Uncharacterized protein</fullName>
    </submittedName>
</protein>
<accession>A0A7N2KMY5</accession>
<dbReference type="Proteomes" id="UP000594261">
    <property type="component" value="Chromosome 1"/>
</dbReference>
<name>A0A7N2KMY5_QUELO</name>
<reference evidence="1 2" key="1">
    <citation type="journal article" date="2016" name="G3 (Bethesda)">
        <title>First Draft Assembly and Annotation of the Genome of a California Endemic Oak Quercus lobata Nee (Fagaceae).</title>
        <authorList>
            <person name="Sork V.L."/>
            <person name="Fitz-Gibbon S.T."/>
            <person name="Puiu D."/>
            <person name="Crepeau M."/>
            <person name="Gugger P.F."/>
            <person name="Sherman R."/>
            <person name="Stevens K."/>
            <person name="Langley C.H."/>
            <person name="Pellegrini M."/>
            <person name="Salzberg S.L."/>
        </authorList>
    </citation>
    <scope>NUCLEOTIDE SEQUENCE [LARGE SCALE GENOMIC DNA]</scope>
    <source>
        <strain evidence="1 2">cv. SW786</strain>
    </source>
</reference>
<evidence type="ECO:0000313" key="2">
    <source>
        <dbReference type="Proteomes" id="UP000594261"/>
    </source>
</evidence>
<sequence>MASQGKEGYGVSEQWIDCEFKVVLIGDFEIGKCKTLASYERKETEPGTFIVKYETQTLHIEKKSVKAYISGIIPTKQNNIDSNADYADGVILVYDITNHTSFDGMTPFLEELRRHAKKRQAIILIGNKSDSEKDPEVTIEEARVFAEKNNLIFREMLALEGTNFDDALKDLLTQLVNNTGTNTITTTATSTTTSNIATNDNTNNWNLTVHVNIGK</sequence>
<dbReference type="SUPFAM" id="SSF52540">
    <property type="entry name" value="P-loop containing nucleoside triphosphate hydrolases"/>
    <property type="match status" value="1"/>
</dbReference>
<dbReference type="AlphaFoldDB" id="A0A7N2KMY5"/>
<dbReference type="GO" id="GO:0003924">
    <property type="term" value="F:GTPase activity"/>
    <property type="evidence" value="ECO:0007669"/>
    <property type="project" value="InterPro"/>
</dbReference>
<dbReference type="RefSeq" id="XP_030963980.1">
    <property type="nucleotide sequence ID" value="XM_031108120.1"/>
</dbReference>
<dbReference type="Gene3D" id="3.40.50.300">
    <property type="entry name" value="P-loop containing nucleotide triphosphate hydrolases"/>
    <property type="match status" value="1"/>
</dbReference>
<dbReference type="SMART" id="SM00173">
    <property type="entry name" value="RAS"/>
    <property type="match status" value="1"/>
</dbReference>
<dbReference type="KEGG" id="qlo:115985132"/>
<dbReference type="PRINTS" id="PR00449">
    <property type="entry name" value="RASTRNSFRMNG"/>
</dbReference>
<dbReference type="OrthoDB" id="5976022at2759"/>
<dbReference type="PROSITE" id="PS51419">
    <property type="entry name" value="RAB"/>
    <property type="match status" value="1"/>
</dbReference>